<comment type="caution">
    <text evidence="1">The sequence shown here is derived from an EMBL/GenBank/DDBJ whole genome shotgun (WGS) entry which is preliminary data.</text>
</comment>
<evidence type="ECO:0000313" key="2">
    <source>
        <dbReference type="Proteomes" id="UP001152523"/>
    </source>
</evidence>
<accession>A0AAV0DT98</accession>
<dbReference type="AlphaFoldDB" id="A0AAV0DT98"/>
<protein>
    <submittedName>
        <fullName evidence="1">Uncharacterized protein</fullName>
    </submittedName>
</protein>
<reference evidence="1" key="1">
    <citation type="submission" date="2022-07" db="EMBL/GenBank/DDBJ databases">
        <authorList>
            <person name="Macas J."/>
            <person name="Novak P."/>
            <person name="Neumann P."/>
        </authorList>
    </citation>
    <scope>NUCLEOTIDE SEQUENCE</scope>
</reference>
<dbReference type="InterPro" id="IPR004252">
    <property type="entry name" value="Probable_transposase_24"/>
</dbReference>
<sequence length="170" mass="19638">MLCYALRKNLMSQFSLIKKPRPNYKIFGLIYLRKGIHGGRNMNIASRKTLIVKVLLGFHVLCLLPESKKKQPNWIIKSLWTQLLVKWGDIKCIQKCETNQKNRNSDVGITLHTGGSIPITEHIRRYEEKHGVSAGPDKMYLQTHTKKEDGSFVTPKLSKSIMCVHCWLEY</sequence>
<dbReference type="EMBL" id="CAMAPF010000148">
    <property type="protein sequence ID" value="CAH9108630.1"/>
    <property type="molecule type" value="Genomic_DNA"/>
</dbReference>
<dbReference type="Pfam" id="PF03004">
    <property type="entry name" value="Transposase_24"/>
    <property type="match status" value="1"/>
</dbReference>
<dbReference type="Proteomes" id="UP001152523">
    <property type="component" value="Unassembled WGS sequence"/>
</dbReference>
<gene>
    <name evidence="1" type="ORF">CEPIT_LOCUS18403</name>
</gene>
<organism evidence="1 2">
    <name type="scientific">Cuscuta epithymum</name>
    <dbReference type="NCBI Taxonomy" id="186058"/>
    <lineage>
        <taxon>Eukaryota</taxon>
        <taxon>Viridiplantae</taxon>
        <taxon>Streptophyta</taxon>
        <taxon>Embryophyta</taxon>
        <taxon>Tracheophyta</taxon>
        <taxon>Spermatophyta</taxon>
        <taxon>Magnoliopsida</taxon>
        <taxon>eudicotyledons</taxon>
        <taxon>Gunneridae</taxon>
        <taxon>Pentapetalae</taxon>
        <taxon>asterids</taxon>
        <taxon>lamiids</taxon>
        <taxon>Solanales</taxon>
        <taxon>Convolvulaceae</taxon>
        <taxon>Cuscuteae</taxon>
        <taxon>Cuscuta</taxon>
        <taxon>Cuscuta subgen. Cuscuta</taxon>
    </lineage>
</organism>
<name>A0AAV0DT98_9ASTE</name>
<evidence type="ECO:0000313" key="1">
    <source>
        <dbReference type="EMBL" id="CAH9108630.1"/>
    </source>
</evidence>
<proteinExistence type="predicted"/>
<keyword evidence="2" id="KW-1185">Reference proteome</keyword>